<gene>
    <name evidence="1" type="ORF">ENR64_10285</name>
</gene>
<organism evidence="1">
    <name type="scientific">Oscillatoriales cyanobacterium SpSt-418</name>
    <dbReference type="NCBI Taxonomy" id="2282169"/>
    <lineage>
        <taxon>Bacteria</taxon>
        <taxon>Bacillati</taxon>
        <taxon>Cyanobacteriota</taxon>
        <taxon>Cyanophyceae</taxon>
        <taxon>Oscillatoriophycideae</taxon>
        <taxon>Oscillatoriales</taxon>
    </lineage>
</organism>
<protein>
    <submittedName>
        <fullName evidence="1">Uncharacterized protein</fullName>
    </submittedName>
</protein>
<dbReference type="AlphaFoldDB" id="A0A7C3KE12"/>
<sequence>MQIELVGDYGARALLDAQIIRATATSKLQAQIAAKFVNLSTTQKDDLVLVIYSDVKEWYSQKRADSDDPIASFKFIATSLKRVFQEFRPAAHVAVRKQVQASAYLFWEGWGELSYPARITELGLRDLRLELDTTDIDRLEELQATQPLLGILVVKEPNDPAPQSLVAEVKQVEVLEELSDRTVIELSFPTSLNSRQKNKIRQLLKILS</sequence>
<name>A0A7C3KE12_9CYAN</name>
<dbReference type="EMBL" id="DSRU01000151">
    <property type="protein sequence ID" value="HFM98123.1"/>
    <property type="molecule type" value="Genomic_DNA"/>
</dbReference>
<reference evidence="1" key="1">
    <citation type="journal article" date="2020" name="mSystems">
        <title>Genome- and Community-Level Interaction Insights into Carbon Utilization and Element Cycling Functions of Hydrothermarchaeota in Hydrothermal Sediment.</title>
        <authorList>
            <person name="Zhou Z."/>
            <person name="Liu Y."/>
            <person name="Xu W."/>
            <person name="Pan J."/>
            <person name="Luo Z.H."/>
            <person name="Li M."/>
        </authorList>
    </citation>
    <scope>NUCLEOTIDE SEQUENCE [LARGE SCALE GENOMIC DNA]</scope>
    <source>
        <strain evidence="1">SpSt-418</strain>
    </source>
</reference>
<evidence type="ECO:0000313" key="1">
    <source>
        <dbReference type="EMBL" id="HFM98123.1"/>
    </source>
</evidence>
<accession>A0A7C3KE12</accession>
<proteinExistence type="predicted"/>
<comment type="caution">
    <text evidence="1">The sequence shown here is derived from an EMBL/GenBank/DDBJ whole genome shotgun (WGS) entry which is preliminary data.</text>
</comment>